<reference evidence="3" key="1">
    <citation type="submission" date="2023-03" db="EMBL/GenBank/DDBJ databases">
        <title>Draft genome sequence of a Mycolicibacterium mageritense strain H4_3_1 isolated from a hybrid biological-inorganic system reactor.</title>
        <authorList>
            <person name="Feng X."/>
            <person name="Kazama D."/>
            <person name="Sato K."/>
            <person name="Kobayashi H."/>
        </authorList>
    </citation>
    <scope>NUCLEOTIDE SEQUENCE</scope>
    <source>
        <strain evidence="3">H4_3_1</strain>
    </source>
</reference>
<protein>
    <submittedName>
        <fullName evidence="3">D-galactarolactone cycloisomerase</fullName>
        <ecNumber evidence="3">5.5.1.27</ecNumber>
    </submittedName>
</protein>
<dbReference type="PROSITE" id="PS00908">
    <property type="entry name" value="MR_MLE_1"/>
    <property type="match status" value="1"/>
</dbReference>
<dbReference type="CDD" id="cd03316">
    <property type="entry name" value="MR_like"/>
    <property type="match status" value="1"/>
</dbReference>
<dbReference type="GO" id="GO:0016829">
    <property type="term" value="F:lyase activity"/>
    <property type="evidence" value="ECO:0007669"/>
    <property type="project" value="UniProtKB-KW"/>
</dbReference>
<dbReference type="Proteomes" id="UP001241092">
    <property type="component" value="Chromosome"/>
</dbReference>
<dbReference type="InterPro" id="IPR013342">
    <property type="entry name" value="Mandelate_racemase_C"/>
</dbReference>
<dbReference type="InterPro" id="IPR029065">
    <property type="entry name" value="Enolase_C-like"/>
</dbReference>
<dbReference type="PANTHER" id="PTHR48080:SF2">
    <property type="entry name" value="D-GALACTONATE DEHYDRATASE"/>
    <property type="match status" value="1"/>
</dbReference>
<name>A0AAI8TZG2_MYCME</name>
<gene>
    <name evidence="3" type="primary">gci_1</name>
    <name evidence="3" type="ORF">hbim_05726</name>
</gene>
<dbReference type="SUPFAM" id="SSF54826">
    <property type="entry name" value="Enolase N-terminal domain-like"/>
    <property type="match status" value="1"/>
</dbReference>
<dbReference type="InterPro" id="IPR013341">
    <property type="entry name" value="Mandelate_racemase_N_dom"/>
</dbReference>
<dbReference type="Gene3D" id="3.20.20.120">
    <property type="entry name" value="Enolase-like C-terminal domain"/>
    <property type="match status" value="1"/>
</dbReference>
<evidence type="ECO:0000313" key="4">
    <source>
        <dbReference type="Proteomes" id="UP001241092"/>
    </source>
</evidence>
<dbReference type="InterPro" id="IPR036849">
    <property type="entry name" value="Enolase-like_C_sf"/>
</dbReference>
<dbReference type="RefSeq" id="WP_286211990.1">
    <property type="nucleotide sequence ID" value="NZ_AP027452.1"/>
</dbReference>
<evidence type="ECO:0000313" key="3">
    <source>
        <dbReference type="EMBL" id="BDY31770.1"/>
    </source>
</evidence>
<accession>A0AAI8TZG2</accession>
<keyword evidence="3" id="KW-0413">Isomerase</keyword>
<dbReference type="InterPro" id="IPR018110">
    <property type="entry name" value="Mandel_Rmase/mucon_lact_enz_CS"/>
</dbReference>
<dbReference type="InterPro" id="IPR029017">
    <property type="entry name" value="Enolase-like_N"/>
</dbReference>
<dbReference type="EMBL" id="AP027452">
    <property type="protein sequence ID" value="BDY31770.1"/>
    <property type="molecule type" value="Genomic_DNA"/>
</dbReference>
<dbReference type="GO" id="GO:0009063">
    <property type="term" value="P:amino acid catabolic process"/>
    <property type="evidence" value="ECO:0007669"/>
    <property type="project" value="InterPro"/>
</dbReference>
<organism evidence="3 4">
    <name type="scientific">Mycolicibacterium mageritense</name>
    <name type="common">Mycobacterium mageritense</name>
    <dbReference type="NCBI Taxonomy" id="53462"/>
    <lineage>
        <taxon>Bacteria</taxon>
        <taxon>Bacillati</taxon>
        <taxon>Actinomycetota</taxon>
        <taxon>Actinomycetes</taxon>
        <taxon>Mycobacteriales</taxon>
        <taxon>Mycobacteriaceae</taxon>
        <taxon>Mycolicibacterium</taxon>
    </lineage>
</organism>
<keyword evidence="1" id="KW-0456">Lyase</keyword>
<proteinExistence type="predicted"/>
<evidence type="ECO:0000256" key="1">
    <source>
        <dbReference type="ARBA" id="ARBA00023239"/>
    </source>
</evidence>
<dbReference type="Pfam" id="PF02746">
    <property type="entry name" value="MR_MLE_N"/>
    <property type="match status" value="1"/>
</dbReference>
<dbReference type="GO" id="GO:0016853">
    <property type="term" value="F:isomerase activity"/>
    <property type="evidence" value="ECO:0007669"/>
    <property type="project" value="UniProtKB-KW"/>
</dbReference>
<dbReference type="Pfam" id="PF13378">
    <property type="entry name" value="MR_MLE_C"/>
    <property type="match status" value="1"/>
</dbReference>
<feature type="domain" description="Mandelate racemase/muconate lactonizing enzyme C-terminal" evidence="2">
    <location>
        <begin position="166"/>
        <end position="260"/>
    </location>
</feature>
<dbReference type="EC" id="5.5.1.27" evidence="3"/>
<dbReference type="SUPFAM" id="SSF51604">
    <property type="entry name" value="Enolase C-terminal domain-like"/>
    <property type="match status" value="1"/>
</dbReference>
<sequence length="388" mass="41454">MRIADVTTYVVKQRGDRAYLGTLDDGTELTADRGYVVRQPWRSLYSGRFETMLVAIRTDDGHVGWGEALAPVGPEIAAAVVDRLLVGQLIGEDPRQVHPLWERLRNLMRERGHLGGHQADALAAVDIALWDLHGKVTGLSVSELLGGAHRERVPAYVSGLPEPTDPARADLAARWESAGAQMVKLALGKGVAADLATFDAVAAAAPGLRIAVDAHWAYRVGEAVTLGRELDARGAVFLEAPLAPEDVDGHRELAERITTPVAVGEAMRHRYEFADWLTRRALRLAQPDVARTGITEAVAIAQLASAFHVPIAFHHSVGLGIALAAGIHVSAATVDCPFFEFQPDTVPVAQRILRTPIDAGPAGFAVPTGPGLGIDVNVDVITDLAKEN</sequence>
<evidence type="ECO:0000259" key="2">
    <source>
        <dbReference type="SMART" id="SM00922"/>
    </source>
</evidence>
<dbReference type="Gene3D" id="3.30.390.10">
    <property type="entry name" value="Enolase-like, N-terminal domain"/>
    <property type="match status" value="1"/>
</dbReference>
<dbReference type="SMART" id="SM00922">
    <property type="entry name" value="MR_MLE"/>
    <property type="match status" value="1"/>
</dbReference>
<dbReference type="AlphaFoldDB" id="A0AAI8TZG2"/>
<dbReference type="SFLD" id="SFLDG00179">
    <property type="entry name" value="mandelate_racemase"/>
    <property type="match status" value="1"/>
</dbReference>
<dbReference type="PANTHER" id="PTHR48080">
    <property type="entry name" value="D-GALACTONATE DEHYDRATASE-RELATED"/>
    <property type="match status" value="1"/>
</dbReference>
<dbReference type="SFLD" id="SFLDS00001">
    <property type="entry name" value="Enolase"/>
    <property type="match status" value="1"/>
</dbReference>
<dbReference type="InterPro" id="IPR034593">
    <property type="entry name" value="DgoD-like"/>
</dbReference>